<reference evidence="2" key="2">
    <citation type="submission" date="2022-11" db="EMBL/GenBank/DDBJ databases">
        <title>Role of the vibriolysin VemA secreted by the emergent pathogen Vibrio europaeus in the colonization of Manila clam mucus.</title>
        <authorList>
            <person name="Martinez C."/>
            <person name="Rodriguez S."/>
            <person name="Vences A."/>
            <person name="Barja J.L."/>
            <person name="Toranzo A.E."/>
            <person name="Dubert J."/>
        </authorList>
    </citation>
    <scope>NUCLEOTIDE SEQUENCE</scope>
    <source>
        <strain evidence="2">3454</strain>
    </source>
</reference>
<proteinExistence type="predicted"/>
<reference evidence="3 4" key="1">
    <citation type="submission" date="2016-03" db="EMBL/GenBank/DDBJ databases">
        <title>Draft genome sequence of the Vibrio tubiashii subs. europaeus.</title>
        <authorList>
            <person name="Spinard E."/>
            <person name="Dubert J."/>
            <person name="Nelson D.R."/>
            <person name="Barja J.L."/>
        </authorList>
    </citation>
    <scope>NUCLEOTIDE SEQUENCE [LARGE SCALE GENOMIC DNA]</scope>
    <source>
        <strain evidence="4">PP-638</strain>
        <strain evidence="3">PP2-638</strain>
        <plasmid evidence="3">p251_like</plasmid>
    </source>
</reference>
<evidence type="ECO:0000313" key="3">
    <source>
        <dbReference type="EMBL" id="OAM96851.1"/>
    </source>
</evidence>
<feature type="signal peptide" evidence="1">
    <location>
        <begin position="1"/>
        <end position="18"/>
    </location>
</feature>
<dbReference type="AlphaFoldDB" id="A0A178J4Q0"/>
<comment type="caution">
    <text evidence="3">The sequence shown here is derived from an EMBL/GenBank/DDBJ whole genome shotgun (WGS) entry which is preliminary data.</text>
</comment>
<geneLocation type="plasmid" evidence="3">
    <name>p251_like</name>
</geneLocation>
<keyword evidence="3" id="KW-0614">Plasmid</keyword>
<keyword evidence="1" id="KW-0732">Signal</keyword>
<dbReference type="Proteomes" id="UP000094761">
    <property type="component" value="Unassembled WGS sequence"/>
</dbReference>
<dbReference type="OrthoDB" id="7064773at2"/>
<sequence>MNRILCVLSIVLSFSSFANDLNCEQLILDQFEGARSLYSTEADIHRLGYQNPKLASWKEGVDKLNSKCVTEAIELPFERQIYTSDLYSLMQAYITGKGIEEWQTKFTLALVCNQAPSACEKYISKPTDTELEALWESVVN</sequence>
<dbReference type="EMBL" id="LUAX01000008">
    <property type="protein sequence ID" value="OAM96851.1"/>
    <property type="molecule type" value="Genomic_DNA"/>
</dbReference>
<gene>
    <name evidence="3" type="ORF">AZ468_24510</name>
    <name evidence="2" type="ORF">OPW20_26200</name>
</gene>
<organism evidence="3 4">
    <name type="scientific">Vibrio europaeus</name>
    <dbReference type="NCBI Taxonomy" id="300876"/>
    <lineage>
        <taxon>Bacteria</taxon>
        <taxon>Pseudomonadati</taxon>
        <taxon>Pseudomonadota</taxon>
        <taxon>Gammaproteobacteria</taxon>
        <taxon>Vibrionales</taxon>
        <taxon>Vibrionaceae</taxon>
        <taxon>Vibrio</taxon>
        <taxon>Vibrio oreintalis group</taxon>
    </lineage>
</organism>
<evidence type="ECO:0000256" key="1">
    <source>
        <dbReference type="SAM" id="SignalP"/>
    </source>
</evidence>
<dbReference type="EMBL" id="JAPFIT010000033">
    <property type="protein sequence ID" value="MDC5743558.1"/>
    <property type="molecule type" value="Genomic_DNA"/>
</dbReference>
<dbReference type="GeneID" id="78078885"/>
<name>A0A178J4Q0_9VIBR</name>
<evidence type="ECO:0000313" key="2">
    <source>
        <dbReference type="EMBL" id="MDC5743558.1"/>
    </source>
</evidence>
<protein>
    <submittedName>
        <fullName evidence="3">Uncharacterized protein</fullName>
    </submittedName>
</protein>
<keyword evidence="5" id="KW-1185">Reference proteome</keyword>
<dbReference type="Proteomes" id="UP001150001">
    <property type="component" value="Unassembled WGS sequence"/>
</dbReference>
<evidence type="ECO:0000313" key="4">
    <source>
        <dbReference type="Proteomes" id="UP000094761"/>
    </source>
</evidence>
<evidence type="ECO:0000313" key="5">
    <source>
        <dbReference type="Proteomes" id="UP001150001"/>
    </source>
</evidence>
<feature type="chain" id="PRO_5044550383" evidence="1">
    <location>
        <begin position="19"/>
        <end position="140"/>
    </location>
</feature>
<dbReference type="RefSeq" id="WP_049843901.1">
    <property type="nucleotide sequence ID" value="NZ_CP064859.1"/>
</dbReference>
<accession>A0A178J4Q0</accession>